<feature type="region of interest" description="Disordered" evidence="1">
    <location>
        <begin position="36"/>
        <end position="77"/>
    </location>
</feature>
<dbReference type="EMBL" id="BQXY01000002">
    <property type="protein sequence ID" value="GKU25001.1"/>
    <property type="molecule type" value="Genomic_DNA"/>
</dbReference>
<gene>
    <name evidence="3" type="ORF">CFOLD11_18270</name>
</gene>
<accession>A0A9W5Y1R5</accession>
<feature type="compositionally biased region" description="Acidic residues" evidence="1">
    <location>
        <begin position="54"/>
        <end position="64"/>
    </location>
</feature>
<dbReference type="RefSeq" id="WP_261851973.1">
    <property type="nucleotide sequence ID" value="NZ_BQXY01000002.1"/>
</dbReference>
<keyword evidence="4" id="KW-1185">Reference proteome</keyword>
<comment type="caution">
    <text evidence="3">The sequence shown here is derived from an EMBL/GenBank/DDBJ whole genome shotgun (WGS) entry which is preliminary data.</text>
</comment>
<keyword evidence="2" id="KW-0812">Transmembrane</keyword>
<evidence type="ECO:0000313" key="4">
    <source>
        <dbReference type="Proteomes" id="UP001057868"/>
    </source>
</evidence>
<evidence type="ECO:0000256" key="1">
    <source>
        <dbReference type="SAM" id="MobiDB-lite"/>
    </source>
</evidence>
<dbReference type="Proteomes" id="UP001057868">
    <property type="component" value="Unassembled WGS sequence"/>
</dbReference>
<feature type="compositionally biased region" description="Basic and acidic residues" evidence="1">
    <location>
        <begin position="39"/>
        <end position="53"/>
    </location>
</feature>
<name>A0A9W5Y1R5_9CLOT</name>
<keyword evidence="2" id="KW-1133">Transmembrane helix</keyword>
<evidence type="ECO:0000313" key="3">
    <source>
        <dbReference type="EMBL" id="GKU25001.1"/>
    </source>
</evidence>
<proteinExistence type="predicted"/>
<keyword evidence="2" id="KW-0472">Membrane</keyword>
<sequence length="256" mass="28616">MKQFREDDVNKEADVFNAKKVSNKIRKDNEDELLSIRYNNEKPLNEENIKEDITPEEEYEDDTNEQPVSDEPLSAESQYKRIEEKEKKNDYITPAMKSFRMAVGILAIVAVVYTGFFGRAGAANYKPNLVSGKLDGINAGEMLSKNSVKLDAKDFTVDTGKSYGKIELSIWNFVDKEDGDYVQVFVDGSPQGEAFSIRHKPVKVSVPDKAVIQVRGIRDGSNNGITYGVTFSKTGETYLNTVPLNAANTYTIKSAE</sequence>
<evidence type="ECO:0000256" key="2">
    <source>
        <dbReference type="SAM" id="Phobius"/>
    </source>
</evidence>
<protein>
    <submittedName>
        <fullName evidence="3">Uncharacterized protein</fullName>
    </submittedName>
</protein>
<dbReference type="AlphaFoldDB" id="A0A9W5Y1R5"/>
<organism evidence="3 4">
    <name type="scientific">Clostridium folliculivorans</name>
    <dbReference type="NCBI Taxonomy" id="2886038"/>
    <lineage>
        <taxon>Bacteria</taxon>
        <taxon>Bacillati</taxon>
        <taxon>Bacillota</taxon>
        <taxon>Clostridia</taxon>
        <taxon>Eubacteriales</taxon>
        <taxon>Clostridiaceae</taxon>
        <taxon>Clostridium</taxon>
    </lineage>
</organism>
<reference evidence="3" key="1">
    <citation type="journal article" date="2023" name="Int. J. Syst. Evol. Microbiol.">
        <title>&lt;i&gt;Clostridium folliculivorans&lt;/i&gt; sp. nov., isolated from soil samples of an organic paddy in Japan.</title>
        <authorList>
            <person name="Tazawa J."/>
            <person name="Kobayashi H."/>
            <person name="Tanizawa Y."/>
            <person name="Uchino A."/>
            <person name="Tanaka F."/>
            <person name="Urashima Y."/>
            <person name="Miura S."/>
            <person name="Sakamoto M."/>
            <person name="Ohkuma M."/>
            <person name="Tohno M."/>
        </authorList>
    </citation>
    <scope>NUCLEOTIDE SEQUENCE</scope>
    <source>
        <strain evidence="3">D1-1</strain>
    </source>
</reference>
<feature type="transmembrane region" description="Helical" evidence="2">
    <location>
        <begin position="98"/>
        <end position="118"/>
    </location>
</feature>